<name>A0ABT9PPT9_9HYPH</name>
<comment type="caution">
    <text evidence="1">The sequence shown here is derived from an EMBL/GenBank/DDBJ whole genome shotgun (WGS) entry which is preliminary data.</text>
</comment>
<reference evidence="1 2" key="1">
    <citation type="submission" date="2023-07" db="EMBL/GenBank/DDBJ databases">
        <title>Sorghum-associated microbial communities from plants grown in Nebraska, USA.</title>
        <authorList>
            <person name="Schachtman D."/>
        </authorList>
    </citation>
    <scope>NUCLEOTIDE SEQUENCE [LARGE SCALE GENOMIC DNA]</scope>
    <source>
        <strain evidence="1 2">DS1307</strain>
    </source>
</reference>
<proteinExistence type="predicted"/>
<dbReference type="Proteomes" id="UP001241472">
    <property type="component" value="Unassembled WGS sequence"/>
</dbReference>
<evidence type="ECO:0000313" key="2">
    <source>
        <dbReference type="Proteomes" id="UP001241472"/>
    </source>
</evidence>
<dbReference type="EMBL" id="JAUSRF010000002">
    <property type="protein sequence ID" value="MDP9836148.1"/>
    <property type="molecule type" value="Genomic_DNA"/>
</dbReference>
<keyword evidence="2" id="KW-1185">Reference proteome</keyword>
<sequence length="169" mass="19028">MTDKRNHRTFIAMYILKRGIKKNPEKRWALPDRIFFGHGACALLAGTFLRLPPLPGFHAERIIPAEDFAGGHAYVTDGVIVFDYHGYSLRERLLAHHAKGWSKRYPGWSCSIETVDFDLLDTAELNSRKMLGPDQYLHDAIPRAQAFIDKVDHAVASARARALLTASPC</sequence>
<gene>
    <name evidence="1" type="ORF">J2T09_000890</name>
</gene>
<evidence type="ECO:0000313" key="1">
    <source>
        <dbReference type="EMBL" id="MDP9836148.1"/>
    </source>
</evidence>
<organism evidence="1 2">
    <name type="scientific">Neorhizobium huautlense</name>
    <dbReference type="NCBI Taxonomy" id="67774"/>
    <lineage>
        <taxon>Bacteria</taxon>
        <taxon>Pseudomonadati</taxon>
        <taxon>Pseudomonadota</taxon>
        <taxon>Alphaproteobacteria</taxon>
        <taxon>Hyphomicrobiales</taxon>
        <taxon>Rhizobiaceae</taxon>
        <taxon>Rhizobium/Agrobacterium group</taxon>
        <taxon>Neorhizobium</taxon>
    </lineage>
</organism>
<accession>A0ABT9PPT9</accession>
<protein>
    <submittedName>
        <fullName evidence="1">Uncharacterized protein</fullName>
    </submittedName>
</protein>